<protein>
    <submittedName>
        <fullName evidence="1">Uncharacterized protein</fullName>
    </submittedName>
</protein>
<organism evidence="1">
    <name type="scientific">Anguilla anguilla</name>
    <name type="common">European freshwater eel</name>
    <name type="synonym">Muraena anguilla</name>
    <dbReference type="NCBI Taxonomy" id="7936"/>
    <lineage>
        <taxon>Eukaryota</taxon>
        <taxon>Metazoa</taxon>
        <taxon>Chordata</taxon>
        <taxon>Craniata</taxon>
        <taxon>Vertebrata</taxon>
        <taxon>Euteleostomi</taxon>
        <taxon>Actinopterygii</taxon>
        <taxon>Neopterygii</taxon>
        <taxon>Teleostei</taxon>
        <taxon>Anguilliformes</taxon>
        <taxon>Anguillidae</taxon>
        <taxon>Anguilla</taxon>
    </lineage>
</organism>
<dbReference type="AlphaFoldDB" id="A0A0E9WCI8"/>
<dbReference type="EMBL" id="GBXM01020458">
    <property type="protein sequence ID" value="JAH88119.1"/>
    <property type="molecule type" value="Transcribed_RNA"/>
</dbReference>
<reference evidence="1" key="1">
    <citation type="submission" date="2014-11" db="EMBL/GenBank/DDBJ databases">
        <authorList>
            <person name="Amaro Gonzalez C."/>
        </authorList>
    </citation>
    <scope>NUCLEOTIDE SEQUENCE</scope>
</reference>
<accession>A0A0E9WCI8</accession>
<reference evidence="1" key="2">
    <citation type="journal article" date="2015" name="Fish Shellfish Immunol.">
        <title>Early steps in the European eel (Anguilla anguilla)-Vibrio vulnificus interaction in the gills: Role of the RtxA13 toxin.</title>
        <authorList>
            <person name="Callol A."/>
            <person name="Pajuelo D."/>
            <person name="Ebbesson L."/>
            <person name="Teles M."/>
            <person name="MacKenzie S."/>
            <person name="Amaro C."/>
        </authorList>
    </citation>
    <scope>NUCLEOTIDE SEQUENCE</scope>
</reference>
<proteinExistence type="predicted"/>
<sequence length="56" mass="6662">MFLYSLLCANMSSYTVKLHSCKIIFVVYNLILYCHLTVKLHELLRVLARTLLKKRF</sequence>
<evidence type="ECO:0000313" key="1">
    <source>
        <dbReference type="EMBL" id="JAH88119.1"/>
    </source>
</evidence>
<name>A0A0E9WCI8_ANGAN</name>